<keyword evidence="3" id="KW-1133">Transmembrane helix</keyword>
<organism evidence="4">
    <name type="scientific">uncultured Thermomicrobiales bacterium</name>
    <dbReference type="NCBI Taxonomy" id="1645740"/>
    <lineage>
        <taxon>Bacteria</taxon>
        <taxon>Pseudomonadati</taxon>
        <taxon>Thermomicrobiota</taxon>
        <taxon>Thermomicrobia</taxon>
        <taxon>Thermomicrobiales</taxon>
        <taxon>environmental samples</taxon>
    </lineage>
</organism>
<sequence length="83" mass="9162">MILAEASLNFPELGIQPPQSSWGLMLAEGLGYVTSAWWFVTFPGLAILLTALSLSLLSTWVRAVTDPVTRWRFLAPRRAKTAT</sequence>
<keyword evidence="3" id="KW-0472">Membrane</keyword>
<reference evidence="4" key="1">
    <citation type="submission" date="2020-02" db="EMBL/GenBank/DDBJ databases">
        <authorList>
            <person name="Meier V. D."/>
        </authorList>
    </citation>
    <scope>NUCLEOTIDE SEQUENCE</scope>
    <source>
        <strain evidence="4">AVDCRST_MAG19</strain>
    </source>
</reference>
<protein>
    <recommendedName>
        <fullName evidence="5">Dipeptide transport system permease protein DppC</fullName>
    </recommendedName>
</protein>
<dbReference type="GO" id="GO:0005886">
    <property type="term" value="C:plasma membrane"/>
    <property type="evidence" value="ECO:0007669"/>
    <property type="project" value="UniProtKB-SubCell"/>
</dbReference>
<feature type="transmembrane region" description="Helical" evidence="3">
    <location>
        <begin position="36"/>
        <end position="61"/>
    </location>
</feature>
<comment type="subcellular location">
    <subcellularLocation>
        <location evidence="1">Cell membrane</location>
        <topology evidence="1">Multi-pass membrane protein</topology>
    </subcellularLocation>
</comment>
<evidence type="ECO:0000256" key="1">
    <source>
        <dbReference type="ARBA" id="ARBA00004651"/>
    </source>
</evidence>
<dbReference type="PANTHER" id="PTHR43386">
    <property type="entry name" value="OLIGOPEPTIDE TRANSPORT SYSTEM PERMEASE PROTEIN APPC"/>
    <property type="match status" value="1"/>
</dbReference>
<dbReference type="EMBL" id="CADCWL010000222">
    <property type="protein sequence ID" value="CAA9581350.1"/>
    <property type="molecule type" value="Genomic_DNA"/>
</dbReference>
<proteinExistence type="predicted"/>
<evidence type="ECO:0000256" key="2">
    <source>
        <dbReference type="ARBA" id="ARBA00022448"/>
    </source>
</evidence>
<evidence type="ECO:0008006" key="5">
    <source>
        <dbReference type="Google" id="ProtNLM"/>
    </source>
</evidence>
<keyword evidence="2" id="KW-0813">Transport</keyword>
<dbReference type="AlphaFoldDB" id="A0A6J4VNP9"/>
<evidence type="ECO:0000313" key="4">
    <source>
        <dbReference type="EMBL" id="CAA9581350.1"/>
    </source>
</evidence>
<name>A0A6J4VNP9_9BACT</name>
<dbReference type="InterPro" id="IPR050366">
    <property type="entry name" value="BP-dependent_transpt_permease"/>
</dbReference>
<evidence type="ECO:0000256" key="3">
    <source>
        <dbReference type="SAM" id="Phobius"/>
    </source>
</evidence>
<accession>A0A6J4VNP9</accession>
<dbReference type="PANTHER" id="PTHR43386:SF1">
    <property type="entry name" value="D,D-DIPEPTIDE TRANSPORT SYSTEM PERMEASE PROTEIN DDPC-RELATED"/>
    <property type="match status" value="1"/>
</dbReference>
<keyword evidence="3" id="KW-0812">Transmembrane</keyword>
<gene>
    <name evidence="4" type="ORF">AVDCRST_MAG19-3978</name>
</gene>